<gene>
    <name evidence="1" type="ORF">NEZAVI_LOCUS15682</name>
</gene>
<sequence>MGPRRISLQPSLLFILQGGISSDPFLLIEFNALKEYIQDHHCPSCLGKCDNIRIPCRSFTANATDLVKAGEFLFSKEPHQLELDPMALTCYEERVVGTFS</sequence>
<evidence type="ECO:0000313" key="1">
    <source>
        <dbReference type="EMBL" id="CAH1408090.1"/>
    </source>
</evidence>
<organism evidence="1 2">
    <name type="scientific">Nezara viridula</name>
    <name type="common">Southern green stink bug</name>
    <name type="synonym">Cimex viridulus</name>
    <dbReference type="NCBI Taxonomy" id="85310"/>
    <lineage>
        <taxon>Eukaryota</taxon>
        <taxon>Metazoa</taxon>
        <taxon>Ecdysozoa</taxon>
        <taxon>Arthropoda</taxon>
        <taxon>Hexapoda</taxon>
        <taxon>Insecta</taxon>
        <taxon>Pterygota</taxon>
        <taxon>Neoptera</taxon>
        <taxon>Paraneoptera</taxon>
        <taxon>Hemiptera</taxon>
        <taxon>Heteroptera</taxon>
        <taxon>Panheteroptera</taxon>
        <taxon>Pentatomomorpha</taxon>
        <taxon>Pentatomoidea</taxon>
        <taxon>Pentatomidae</taxon>
        <taxon>Pentatominae</taxon>
        <taxon>Nezara</taxon>
    </lineage>
</organism>
<proteinExistence type="predicted"/>
<reference evidence="1" key="1">
    <citation type="submission" date="2022-01" db="EMBL/GenBank/DDBJ databases">
        <authorList>
            <person name="King R."/>
        </authorList>
    </citation>
    <scope>NUCLEOTIDE SEQUENCE</scope>
</reference>
<accession>A0A9P0HTN0</accession>
<dbReference type="Proteomes" id="UP001152798">
    <property type="component" value="Chromosome 7"/>
</dbReference>
<name>A0A9P0HTN0_NEZVI</name>
<evidence type="ECO:0000313" key="2">
    <source>
        <dbReference type="Proteomes" id="UP001152798"/>
    </source>
</evidence>
<dbReference type="AlphaFoldDB" id="A0A9P0HTN0"/>
<keyword evidence="2" id="KW-1185">Reference proteome</keyword>
<protein>
    <submittedName>
        <fullName evidence="1">Uncharacterized protein</fullName>
    </submittedName>
</protein>
<dbReference type="EMBL" id="OV725083">
    <property type="protein sequence ID" value="CAH1408090.1"/>
    <property type="molecule type" value="Genomic_DNA"/>
</dbReference>